<accession>A0A9K3NK00</accession>
<reference evidence="1" key="1">
    <citation type="journal article" date="2017" name="Nature">
        <title>The sunflower genome provides insights into oil metabolism, flowering and Asterid evolution.</title>
        <authorList>
            <person name="Badouin H."/>
            <person name="Gouzy J."/>
            <person name="Grassa C.J."/>
            <person name="Murat F."/>
            <person name="Staton S.E."/>
            <person name="Cottret L."/>
            <person name="Lelandais-Briere C."/>
            <person name="Owens G.L."/>
            <person name="Carrere S."/>
            <person name="Mayjonade B."/>
            <person name="Legrand L."/>
            <person name="Gill N."/>
            <person name="Kane N.C."/>
            <person name="Bowers J.E."/>
            <person name="Hubner S."/>
            <person name="Bellec A."/>
            <person name="Berard A."/>
            <person name="Berges H."/>
            <person name="Blanchet N."/>
            <person name="Boniface M.C."/>
            <person name="Brunel D."/>
            <person name="Catrice O."/>
            <person name="Chaidir N."/>
            <person name="Claudel C."/>
            <person name="Donnadieu C."/>
            <person name="Faraut T."/>
            <person name="Fievet G."/>
            <person name="Helmstetter N."/>
            <person name="King M."/>
            <person name="Knapp S.J."/>
            <person name="Lai Z."/>
            <person name="Le Paslier M.C."/>
            <person name="Lippi Y."/>
            <person name="Lorenzon L."/>
            <person name="Mandel J.R."/>
            <person name="Marage G."/>
            <person name="Marchand G."/>
            <person name="Marquand E."/>
            <person name="Bret-Mestries E."/>
            <person name="Morien E."/>
            <person name="Nambeesan S."/>
            <person name="Nguyen T."/>
            <person name="Pegot-Espagnet P."/>
            <person name="Pouilly N."/>
            <person name="Raftis F."/>
            <person name="Sallet E."/>
            <person name="Schiex T."/>
            <person name="Thomas J."/>
            <person name="Vandecasteele C."/>
            <person name="Vares D."/>
            <person name="Vear F."/>
            <person name="Vautrin S."/>
            <person name="Crespi M."/>
            <person name="Mangin B."/>
            <person name="Burke J.M."/>
            <person name="Salse J."/>
            <person name="Munos S."/>
            <person name="Vincourt P."/>
            <person name="Rieseberg L.H."/>
            <person name="Langlade N.B."/>
        </authorList>
    </citation>
    <scope>NUCLEOTIDE SEQUENCE</scope>
    <source>
        <tissue evidence="1">Leaves</tissue>
    </source>
</reference>
<keyword evidence="2" id="KW-1185">Reference proteome</keyword>
<dbReference type="Proteomes" id="UP000215914">
    <property type="component" value="Unassembled WGS sequence"/>
</dbReference>
<sequence length="50" mass="5880">MIRIAYSLHDYIREQSPIRTFQLNMISERYETTIECRKFDADAAVEGVVV</sequence>
<comment type="caution">
    <text evidence="1">The sequence shown here is derived from an EMBL/GenBank/DDBJ whole genome shotgun (WGS) entry which is preliminary data.</text>
</comment>
<evidence type="ECO:0000313" key="1">
    <source>
        <dbReference type="EMBL" id="KAF5803407.1"/>
    </source>
</evidence>
<gene>
    <name evidence="1" type="ORF">HanXRQr2_Chr06g0270951</name>
</gene>
<dbReference type="Gramene" id="mRNA:HanXRQr2_Chr06g0270951">
    <property type="protein sequence ID" value="CDS:HanXRQr2_Chr06g0270951.1"/>
    <property type="gene ID" value="HanXRQr2_Chr06g0270951"/>
</dbReference>
<proteinExistence type="predicted"/>
<organism evidence="1 2">
    <name type="scientific">Helianthus annuus</name>
    <name type="common">Common sunflower</name>
    <dbReference type="NCBI Taxonomy" id="4232"/>
    <lineage>
        <taxon>Eukaryota</taxon>
        <taxon>Viridiplantae</taxon>
        <taxon>Streptophyta</taxon>
        <taxon>Embryophyta</taxon>
        <taxon>Tracheophyta</taxon>
        <taxon>Spermatophyta</taxon>
        <taxon>Magnoliopsida</taxon>
        <taxon>eudicotyledons</taxon>
        <taxon>Gunneridae</taxon>
        <taxon>Pentapetalae</taxon>
        <taxon>asterids</taxon>
        <taxon>campanulids</taxon>
        <taxon>Asterales</taxon>
        <taxon>Asteraceae</taxon>
        <taxon>Asteroideae</taxon>
        <taxon>Heliantheae alliance</taxon>
        <taxon>Heliantheae</taxon>
        <taxon>Helianthus</taxon>
    </lineage>
</organism>
<evidence type="ECO:0000313" key="2">
    <source>
        <dbReference type="Proteomes" id="UP000215914"/>
    </source>
</evidence>
<dbReference type="EMBL" id="MNCJ02000321">
    <property type="protein sequence ID" value="KAF5803407.1"/>
    <property type="molecule type" value="Genomic_DNA"/>
</dbReference>
<reference evidence="1" key="2">
    <citation type="submission" date="2020-06" db="EMBL/GenBank/DDBJ databases">
        <title>Helianthus annuus Genome sequencing and assembly Release 2.</title>
        <authorList>
            <person name="Gouzy J."/>
            <person name="Langlade N."/>
            <person name="Munos S."/>
        </authorList>
    </citation>
    <scope>NUCLEOTIDE SEQUENCE</scope>
    <source>
        <tissue evidence="1">Leaves</tissue>
    </source>
</reference>
<protein>
    <submittedName>
        <fullName evidence="1">Uncharacterized protein</fullName>
    </submittedName>
</protein>
<dbReference type="AlphaFoldDB" id="A0A9K3NK00"/>
<name>A0A9K3NK00_HELAN</name>